<reference evidence="1 2" key="1">
    <citation type="submission" date="2016-07" db="EMBL/GenBank/DDBJ databases">
        <title>Pervasive Adenine N6-methylation of Active Genes in Fungi.</title>
        <authorList>
            <consortium name="DOE Joint Genome Institute"/>
            <person name="Mondo S.J."/>
            <person name="Dannebaum R.O."/>
            <person name="Kuo R.C."/>
            <person name="Labutti K."/>
            <person name="Haridas S."/>
            <person name="Kuo A."/>
            <person name="Salamov A."/>
            <person name="Ahrendt S.R."/>
            <person name="Lipzen A."/>
            <person name="Sullivan W."/>
            <person name="Andreopoulos W.B."/>
            <person name="Clum A."/>
            <person name="Lindquist E."/>
            <person name="Daum C."/>
            <person name="Ramamoorthy G.K."/>
            <person name="Gryganskyi A."/>
            <person name="Culley D."/>
            <person name="Magnuson J.K."/>
            <person name="James T.Y."/>
            <person name="O'Malley M.A."/>
            <person name="Stajich J.E."/>
            <person name="Spatafora J.W."/>
            <person name="Visel A."/>
            <person name="Grigoriev I.V."/>
        </authorList>
    </citation>
    <scope>NUCLEOTIDE SEQUENCE [LARGE SCALE GENOMIC DNA]</scope>
    <source>
        <strain evidence="1 2">NRRL 3116</strain>
    </source>
</reference>
<dbReference type="EMBL" id="MCFF01000013">
    <property type="protein sequence ID" value="ORZ20037.1"/>
    <property type="molecule type" value="Genomic_DNA"/>
</dbReference>
<gene>
    <name evidence="1" type="ORF">BCR41DRAFT_369716</name>
</gene>
<proteinExistence type="predicted"/>
<evidence type="ECO:0000313" key="2">
    <source>
        <dbReference type="Proteomes" id="UP000193648"/>
    </source>
</evidence>
<name>A0A1Y2GRA5_9FUNG</name>
<keyword evidence="2" id="KW-1185">Reference proteome</keyword>
<sequence>MSTRHTATSMDNNKHPVKYEKQDEDYQMVEKMRGKTLYAWERFTMGQDKRDIKSILEFFQKIVISYDINLADIDEEGKYTPGACAGASAKERPRDTISRATSIGIVKDKPTDLLLPKAMQQGAVSAPLNVKQRDGQLVSSLDAPGNQYMHSPPSSENLHTTSLPSVFHNYIQLVPVEAPYWASQSSSVLFHSATAFVVMTAPQQCIRRPPSPQKGLPDHFPVK</sequence>
<dbReference type="InParanoid" id="A0A1Y2GRA5"/>
<dbReference type="AlphaFoldDB" id="A0A1Y2GRA5"/>
<comment type="caution">
    <text evidence="1">The sequence shown here is derived from an EMBL/GenBank/DDBJ whole genome shotgun (WGS) entry which is preliminary data.</text>
</comment>
<organism evidence="1 2">
    <name type="scientific">Lobosporangium transversale</name>
    <dbReference type="NCBI Taxonomy" id="64571"/>
    <lineage>
        <taxon>Eukaryota</taxon>
        <taxon>Fungi</taxon>
        <taxon>Fungi incertae sedis</taxon>
        <taxon>Mucoromycota</taxon>
        <taxon>Mortierellomycotina</taxon>
        <taxon>Mortierellomycetes</taxon>
        <taxon>Mortierellales</taxon>
        <taxon>Mortierellaceae</taxon>
        <taxon>Lobosporangium</taxon>
    </lineage>
</organism>
<protein>
    <submittedName>
        <fullName evidence="1">Uncharacterized protein</fullName>
    </submittedName>
</protein>
<dbReference type="Proteomes" id="UP000193648">
    <property type="component" value="Unassembled WGS sequence"/>
</dbReference>
<evidence type="ECO:0000313" key="1">
    <source>
        <dbReference type="EMBL" id="ORZ20037.1"/>
    </source>
</evidence>
<accession>A0A1Y2GRA5</accession>
<dbReference type="GeneID" id="33568323"/>
<dbReference type="RefSeq" id="XP_021882577.1">
    <property type="nucleotide sequence ID" value="XM_022026480.1"/>
</dbReference>